<reference evidence="2 3" key="1">
    <citation type="journal article" date="2017" name="Curr. Biol.">
        <title>The Evolution of Venom by Co-option of Single-Copy Genes.</title>
        <authorList>
            <person name="Martinson E.O."/>
            <person name="Mrinalini"/>
            <person name="Kelkar Y.D."/>
            <person name="Chang C.H."/>
            <person name="Werren J.H."/>
        </authorList>
    </citation>
    <scope>NUCLEOTIDE SEQUENCE [LARGE SCALE GENOMIC DNA]</scope>
    <source>
        <strain evidence="2 3">Alberta</strain>
        <tissue evidence="2">Whole body</tissue>
    </source>
</reference>
<protein>
    <submittedName>
        <fullName evidence="2">Uncharacterized protein</fullName>
    </submittedName>
</protein>
<feature type="compositionally biased region" description="Polar residues" evidence="1">
    <location>
        <begin position="54"/>
        <end position="69"/>
    </location>
</feature>
<dbReference type="AlphaFoldDB" id="A0A232F5S6"/>
<organism evidence="2 3">
    <name type="scientific">Trichomalopsis sarcophagae</name>
    <dbReference type="NCBI Taxonomy" id="543379"/>
    <lineage>
        <taxon>Eukaryota</taxon>
        <taxon>Metazoa</taxon>
        <taxon>Ecdysozoa</taxon>
        <taxon>Arthropoda</taxon>
        <taxon>Hexapoda</taxon>
        <taxon>Insecta</taxon>
        <taxon>Pterygota</taxon>
        <taxon>Neoptera</taxon>
        <taxon>Endopterygota</taxon>
        <taxon>Hymenoptera</taxon>
        <taxon>Apocrita</taxon>
        <taxon>Proctotrupomorpha</taxon>
        <taxon>Chalcidoidea</taxon>
        <taxon>Pteromalidae</taxon>
        <taxon>Pteromalinae</taxon>
        <taxon>Trichomalopsis</taxon>
    </lineage>
</organism>
<keyword evidence="3" id="KW-1185">Reference proteome</keyword>
<name>A0A232F5S6_9HYME</name>
<proteinExistence type="predicted"/>
<dbReference type="Proteomes" id="UP000215335">
    <property type="component" value="Unassembled WGS sequence"/>
</dbReference>
<sequence length="69" mass="7686">MSVSRDVASHSFSTTAIRIGHIATDRPEDRYSRSSYRTESIAHKGGAYGIHTSCPPTHTHTRTQYKPVL</sequence>
<feature type="region of interest" description="Disordered" evidence="1">
    <location>
        <begin position="47"/>
        <end position="69"/>
    </location>
</feature>
<accession>A0A232F5S6</accession>
<evidence type="ECO:0000313" key="2">
    <source>
        <dbReference type="EMBL" id="OXU25707.1"/>
    </source>
</evidence>
<dbReference type="EMBL" id="NNAY01000965">
    <property type="protein sequence ID" value="OXU25707.1"/>
    <property type="molecule type" value="Genomic_DNA"/>
</dbReference>
<comment type="caution">
    <text evidence="2">The sequence shown here is derived from an EMBL/GenBank/DDBJ whole genome shotgun (WGS) entry which is preliminary data.</text>
</comment>
<gene>
    <name evidence="2" type="ORF">TSAR_014136</name>
</gene>
<evidence type="ECO:0000256" key="1">
    <source>
        <dbReference type="SAM" id="MobiDB-lite"/>
    </source>
</evidence>
<evidence type="ECO:0000313" key="3">
    <source>
        <dbReference type="Proteomes" id="UP000215335"/>
    </source>
</evidence>